<dbReference type="OrthoDB" id="3775988at2759"/>
<evidence type="ECO:0000313" key="2">
    <source>
        <dbReference type="Proteomes" id="UP000799757"/>
    </source>
</evidence>
<sequence length="249" mass="28994">MEPRQSSSTDMPPPVSANTCALGQHCGGVDLEENTSMPNPEADLCGWCRNVGFRHLYNAVEIDQSVKSIVIKHWDAVKSEADAFKEKGLYVCALRDPDYAYNDWRTEFIPDHGNFLCDNPVSEKGLLCRRCQAEVKRMLDEDKNSLPILRVSLEENRKVGFPCIMRDKHFGNDAKNMGWKRGFHELMGKLTPEEELEWFDKNKHVCLRADREYKLCDNCYERMHHDKARFDIFFDKDRYLRIFIGKFTS</sequence>
<proteinExistence type="predicted"/>
<dbReference type="Proteomes" id="UP000799757">
    <property type="component" value="Unassembled WGS sequence"/>
</dbReference>
<organism evidence="1 2">
    <name type="scientific">Melanomma pulvis-pyrius CBS 109.77</name>
    <dbReference type="NCBI Taxonomy" id="1314802"/>
    <lineage>
        <taxon>Eukaryota</taxon>
        <taxon>Fungi</taxon>
        <taxon>Dikarya</taxon>
        <taxon>Ascomycota</taxon>
        <taxon>Pezizomycotina</taxon>
        <taxon>Dothideomycetes</taxon>
        <taxon>Pleosporomycetidae</taxon>
        <taxon>Pleosporales</taxon>
        <taxon>Melanommataceae</taxon>
        <taxon>Melanomma</taxon>
    </lineage>
</organism>
<reference evidence="1" key="1">
    <citation type="journal article" date="2020" name="Stud. Mycol.">
        <title>101 Dothideomycetes genomes: a test case for predicting lifestyles and emergence of pathogens.</title>
        <authorList>
            <person name="Haridas S."/>
            <person name="Albert R."/>
            <person name="Binder M."/>
            <person name="Bloem J."/>
            <person name="Labutti K."/>
            <person name="Salamov A."/>
            <person name="Andreopoulos B."/>
            <person name="Baker S."/>
            <person name="Barry K."/>
            <person name="Bills G."/>
            <person name="Bluhm B."/>
            <person name="Cannon C."/>
            <person name="Castanera R."/>
            <person name="Culley D."/>
            <person name="Daum C."/>
            <person name="Ezra D."/>
            <person name="Gonzalez J."/>
            <person name="Henrissat B."/>
            <person name="Kuo A."/>
            <person name="Liang C."/>
            <person name="Lipzen A."/>
            <person name="Lutzoni F."/>
            <person name="Magnuson J."/>
            <person name="Mondo S."/>
            <person name="Nolan M."/>
            <person name="Ohm R."/>
            <person name="Pangilinan J."/>
            <person name="Park H.-J."/>
            <person name="Ramirez L."/>
            <person name="Alfaro M."/>
            <person name="Sun H."/>
            <person name="Tritt A."/>
            <person name="Yoshinaga Y."/>
            <person name="Zwiers L.-H."/>
            <person name="Turgeon B."/>
            <person name="Goodwin S."/>
            <person name="Spatafora J."/>
            <person name="Crous P."/>
            <person name="Grigoriev I."/>
        </authorList>
    </citation>
    <scope>NUCLEOTIDE SEQUENCE</scope>
    <source>
        <strain evidence="1">CBS 109.77</strain>
    </source>
</reference>
<name>A0A6A6X7Z7_9PLEO</name>
<dbReference type="AlphaFoldDB" id="A0A6A6X7Z7"/>
<accession>A0A6A6X7Z7</accession>
<dbReference type="EMBL" id="MU001968">
    <property type="protein sequence ID" value="KAF2792472.1"/>
    <property type="molecule type" value="Genomic_DNA"/>
</dbReference>
<keyword evidence="2" id="KW-1185">Reference proteome</keyword>
<gene>
    <name evidence="1" type="ORF">K505DRAFT_338660</name>
</gene>
<protein>
    <submittedName>
        <fullName evidence="1">Uncharacterized protein</fullName>
    </submittedName>
</protein>
<evidence type="ECO:0000313" key="1">
    <source>
        <dbReference type="EMBL" id="KAF2792472.1"/>
    </source>
</evidence>